<dbReference type="Proteomes" id="UP000664369">
    <property type="component" value="Unassembled WGS sequence"/>
</dbReference>
<reference evidence="1 2" key="1">
    <citation type="submission" date="2021-03" db="EMBL/GenBank/DDBJ databases">
        <authorList>
            <person name="Kim M.K."/>
        </authorList>
    </citation>
    <scope>NUCLEOTIDE SEQUENCE [LARGE SCALE GENOMIC DNA]</scope>
    <source>
        <strain evidence="1 2">BT442</strain>
    </source>
</reference>
<comment type="caution">
    <text evidence="1">The sequence shown here is derived from an EMBL/GenBank/DDBJ whole genome shotgun (WGS) entry which is preliminary data.</text>
</comment>
<gene>
    <name evidence="1" type="ORF">J4E00_28690</name>
</gene>
<proteinExistence type="predicted"/>
<sequence>MNTAKLGLGPDEFAAALRQCPLLFASNWAAAGSNHLQQTSLPGAVRLSSQRLKPASVFYYLHLSQYLAPGGRPSSKLLP</sequence>
<evidence type="ECO:0000313" key="2">
    <source>
        <dbReference type="Proteomes" id="UP000664369"/>
    </source>
</evidence>
<accession>A0ABS3QPM4</accession>
<name>A0ABS3QPM4_9BACT</name>
<keyword evidence="2" id="KW-1185">Reference proteome</keyword>
<protein>
    <submittedName>
        <fullName evidence="1">Uncharacterized protein</fullName>
    </submittedName>
</protein>
<dbReference type="EMBL" id="JAGETZ010000026">
    <property type="protein sequence ID" value="MBO2013072.1"/>
    <property type="molecule type" value="Genomic_DNA"/>
</dbReference>
<organism evidence="1 2">
    <name type="scientific">Hymenobacter negativus</name>
    <dbReference type="NCBI Taxonomy" id="2795026"/>
    <lineage>
        <taxon>Bacteria</taxon>
        <taxon>Pseudomonadati</taxon>
        <taxon>Bacteroidota</taxon>
        <taxon>Cytophagia</taxon>
        <taxon>Cytophagales</taxon>
        <taxon>Hymenobacteraceae</taxon>
        <taxon>Hymenobacter</taxon>
    </lineage>
</organism>
<dbReference type="RefSeq" id="WP_208178812.1">
    <property type="nucleotide sequence ID" value="NZ_JAGETZ010000026.1"/>
</dbReference>
<evidence type="ECO:0000313" key="1">
    <source>
        <dbReference type="EMBL" id="MBO2013072.1"/>
    </source>
</evidence>